<evidence type="ECO:0000313" key="1">
    <source>
        <dbReference type="EMBL" id="EUB63683.1"/>
    </source>
</evidence>
<accession>W6UR37</accession>
<protein>
    <submittedName>
        <fullName evidence="1">Uncharacterized protein</fullName>
    </submittedName>
</protein>
<dbReference type="AlphaFoldDB" id="W6UR37"/>
<name>W6UR37_ECHGR</name>
<reference evidence="1 2" key="1">
    <citation type="journal article" date="2013" name="Nat. Genet.">
        <title>The genome of the hydatid tapeworm Echinococcus granulosus.</title>
        <authorList>
            <person name="Zheng H."/>
            <person name="Zhang W."/>
            <person name="Zhang L."/>
            <person name="Zhang Z."/>
            <person name="Li J."/>
            <person name="Lu G."/>
            <person name="Zhu Y."/>
            <person name="Wang Y."/>
            <person name="Huang Y."/>
            <person name="Liu J."/>
            <person name="Kang H."/>
            <person name="Chen J."/>
            <person name="Wang L."/>
            <person name="Chen A."/>
            <person name="Yu S."/>
            <person name="Gao Z."/>
            <person name="Jin L."/>
            <person name="Gu W."/>
            <person name="Wang Z."/>
            <person name="Zhao L."/>
            <person name="Shi B."/>
            <person name="Wen H."/>
            <person name="Lin R."/>
            <person name="Jones M.K."/>
            <person name="Brejova B."/>
            <person name="Vinar T."/>
            <person name="Zhao G."/>
            <person name="McManus D.P."/>
            <person name="Chen Z."/>
            <person name="Zhou Y."/>
            <person name="Wang S."/>
        </authorList>
    </citation>
    <scope>NUCLEOTIDE SEQUENCE [LARGE SCALE GENOMIC DNA]</scope>
</reference>
<dbReference type="Proteomes" id="UP000019149">
    <property type="component" value="Unassembled WGS sequence"/>
</dbReference>
<dbReference type="RefSeq" id="XP_024354879.1">
    <property type="nucleotide sequence ID" value="XM_024490555.1"/>
</dbReference>
<keyword evidence="2" id="KW-1185">Reference proteome</keyword>
<dbReference type="CTD" id="36337021"/>
<organism evidence="1 2">
    <name type="scientific">Echinococcus granulosus</name>
    <name type="common">Hydatid tapeworm</name>
    <dbReference type="NCBI Taxonomy" id="6210"/>
    <lineage>
        <taxon>Eukaryota</taxon>
        <taxon>Metazoa</taxon>
        <taxon>Spiralia</taxon>
        <taxon>Lophotrochozoa</taxon>
        <taxon>Platyhelminthes</taxon>
        <taxon>Cestoda</taxon>
        <taxon>Eucestoda</taxon>
        <taxon>Cyclophyllidea</taxon>
        <taxon>Taeniidae</taxon>
        <taxon>Echinococcus</taxon>
        <taxon>Echinococcus granulosus group</taxon>
    </lineage>
</organism>
<gene>
    <name evidence="1" type="ORF">EGR_01306</name>
</gene>
<dbReference type="GeneID" id="36337021"/>
<evidence type="ECO:0000313" key="2">
    <source>
        <dbReference type="Proteomes" id="UP000019149"/>
    </source>
</evidence>
<dbReference type="EMBL" id="APAU02000005">
    <property type="protein sequence ID" value="EUB63683.1"/>
    <property type="molecule type" value="Genomic_DNA"/>
</dbReference>
<proteinExistence type="predicted"/>
<sequence length="59" mass="6625">MFIVSIGIGKTHQKVLVSETSTQLVELFVENCAFNGNKSAKSIWKMRSQCSNDLSELYL</sequence>
<comment type="caution">
    <text evidence="1">The sequence shown here is derived from an EMBL/GenBank/DDBJ whole genome shotgun (WGS) entry which is preliminary data.</text>
</comment>
<dbReference type="KEGG" id="egl:EGR_01306"/>